<dbReference type="NCBIfam" id="TIGR01179">
    <property type="entry name" value="galE"/>
    <property type="match status" value="1"/>
</dbReference>
<dbReference type="EMBL" id="QYUL01000006">
    <property type="protein sequence ID" value="RJF76759.1"/>
    <property type="molecule type" value="Genomic_DNA"/>
</dbReference>
<comment type="cofactor">
    <cofactor evidence="2 10">
        <name>NAD(+)</name>
        <dbReference type="ChEBI" id="CHEBI:57540"/>
    </cofactor>
</comment>
<proteinExistence type="inferred from homology"/>
<evidence type="ECO:0000256" key="6">
    <source>
        <dbReference type="ARBA" id="ARBA00018569"/>
    </source>
</evidence>
<comment type="caution">
    <text evidence="12">The sequence shown here is derived from an EMBL/GenBank/DDBJ whole genome shotgun (WGS) entry which is preliminary data.</text>
</comment>
<reference evidence="12 13" key="1">
    <citation type="submission" date="2018-09" db="EMBL/GenBank/DDBJ databases">
        <authorList>
            <person name="Zhu H."/>
        </authorList>
    </citation>
    <scope>NUCLEOTIDE SEQUENCE [LARGE SCALE GENOMIC DNA]</scope>
    <source>
        <strain evidence="12 13">K2W22B-5</strain>
    </source>
</reference>
<dbReference type="InterPro" id="IPR036291">
    <property type="entry name" value="NAD(P)-bd_dom_sf"/>
</dbReference>
<dbReference type="AlphaFoldDB" id="A0A418VL32"/>
<dbReference type="OrthoDB" id="9801785at2"/>
<dbReference type="InterPro" id="IPR005886">
    <property type="entry name" value="UDP_G4E"/>
</dbReference>
<protein>
    <recommendedName>
        <fullName evidence="6 10">UDP-glucose 4-epimerase</fullName>
        <ecNumber evidence="5 10">5.1.3.2</ecNumber>
    </recommendedName>
</protein>
<evidence type="ECO:0000259" key="11">
    <source>
        <dbReference type="Pfam" id="PF01370"/>
    </source>
</evidence>
<comment type="subunit">
    <text evidence="10">Homodimer.</text>
</comment>
<organism evidence="12 13">
    <name type="scientific">Azospirillum cavernae</name>
    <dbReference type="NCBI Taxonomy" id="2320860"/>
    <lineage>
        <taxon>Bacteria</taxon>
        <taxon>Pseudomonadati</taxon>
        <taxon>Pseudomonadota</taxon>
        <taxon>Alphaproteobacteria</taxon>
        <taxon>Rhodospirillales</taxon>
        <taxon>Azospirillaceae</taxon>
        <taxon>Azospirillum</taxon>
    </lineage>
</organism>
<keyword evidence="13" id="KW-1185">Reference proteome</keyword>
<gene>
    <name evidence="12" type="primary">galE</name>
    <name evidence="12" type="ORF">D3877_28120</name>
</gene>
<dbReference type="InterPro" id="IPR001509">
    <property type="entry name" value="Epimerase_deHydtase"/>
</dbReference>
<comment type="catalytic activity">
    <reaction evidence="1 10">
        <text>UDP-alpha-D-glucose = UDP-alpha-D-galactose</text>
        <dbReference type="Rhea" id="RHEA:22168"/>
        <dbReference type="ChEBI" id="CHEBI:58885"/>
        <dbReference type="ChEBI" id="CHEBI:66914"/>
        <dbReference type="EC" id="5.1.3.2"/>
    </reaction>
</comment>
<comment type="pathway">
    <text evidence="3 10">Carbohydrate metabolism; galactose metabolism.</text>
</comment>
<keyword evidence="7 10" id="KW-0520">NAD</keyword>
<dbReference type="Pfam" id="PF01370">
    <property type="entry name" value="Epimerase"/>
    <property type="match status" value="1"/>
</dbReference>
<dbReference type="GO" id="GO:0003978">
    <property type="term" value="F:UDP-glucose 4-epimerase activity"/>
    <property type="evidence" value="ECO:0007669"/>
    <property type="project" value="UniProtKB-UniRule"/>
</dbReference>
<evidence type="ECO:0000313" key="13">
    <source>
        <dbReference type="Proteomes" id="UP000283458"/>
    </source>
</evidence>
<dbReference type="Gene3D" id="3.90.25.10">
    <property type="entry name" value="UDP-galactose 4-epimerase, domain 1"/>
    <property type="match status" value="1"/>
</dbReference>
<dbReference type="EC" id="5.1.3.2" evidence="5 10"/>
<comment type="similarity">
    <text evidence="4 10">Belongs to the NAD(P)-dependent epimerase/dehydratase family.</text>
</comment>
<evidence type="ECO:0000256" key="1">
    <source>
        <dbReference type="ARBA" id="ARBA00000083"/>
    </source>
</evidence>
<dbReference type="PANTHER" id="PTHR43725:SF53">
    <property type="entry name" value="UDP-ARABINOSE 4-EPIMERASE 1"/>
    <property type="match status" value="1"/>
</dbReference>
<sequence>MADPISLPTVLVTGGAGYIGSHVVLALLDAGRSVVVLDDLSTGRGASVPNGVPLVVGDVGDAGLVERTIVGHGVNAVMHFAGSISVPESVGKPLDYYRNNTVNSLSLIDAGRRAGVERFIFSSTAAVYGMPEAMPIDEDAPTDPINPYGRSKLMTEWMLRDAASAHGLRYVALRYFNVAGADPAGRSGQSARVATHLLKIAAQAATGQRPDIQIFGDDYPTPDGTCVRDYIHVSDLADAHLAALRHLEAGGDSLVLNCGYGRGYSVREVLDMVESVLGKSLPTRIVQRRAGDPPTLVAGTERIRRLLDWAPRHEDLRIIVETALSWEKKLSVSQSE</sequence>
<name>A0A418VL32_9PROT</name>
<dbReference type="UniPathway" id="UPA00214"/>
<dbReference type="Proteomes" id="UP000283458">
    <property type="component" value="Unassembled WGS sequence"/>
</dbReference>
<dbReference type="Gene3D" id="3.40.50.720">
    <property type="entry name" value="NAD(P)-binding Rossmann-like Domain"/>
    <property type="match status" value="1"/>
</dbReference>
<keyword evidence="8 10" id="KW-0413">Isomerase</keyword>
<dbReference type="RefSeq" id="WP_119834112.1">
    <property type="nucleotide sequence ID" value="NZ_QYUL01000006.1"/>
</dbReference>
<evidence type="ECO:0000313" key="12">
    <source>
        <dbReference type="EMBL" id="RJF76759.1"/>
    </source>
</evidence>
<evidence type="ECO:0000256" key="2">
    <source>
        <dbReference type="ARBA" id="ARBA00001911"/>
    </source>
</evidence>
<accession>A0A418VL32</accession>
<dbReference type="GO" id="GO:0033499">
    <property type="term" value="P:galactose catabolic process via UDP-galactose, Leloir pathway"/>
    <property type="evidence" value="ECO:0007669"/>
    <property type="project" value="TreeGrafter"/>
</dbReference>
<dbReference type="SUPFAM" id="SSF51735">
    <property type="entry name" value="NAD(P)-binding Rossmann-fold domains"/>
    <property type="match status" value="1"/>
</dbReference>
<dbReference type="CDD" id="cd05247">
    <property type="entry name" value="UDP_G4E_1_SDR_e"/>
    <property type="match status" value="1"/>
</dbReference>
<evidence type="ECO:0000256" key="9">
    <source>
        <dbReference type="ARBA" id="ARBA00023277"/>
    </source>
</evidence>
<evidence type="ECO:0000256" key="4">
    <source>
        <dbReference type="ARBA" id="ARBA00007637"/>
    </source>
</evidence>
<feature type="domain" description="NAD-dependent epimerase/dehydratase" evidence="11">
    <location>
        <begin position="10"/>
        <end position="259"/>
    </location>
</feature>
<evidence type="ECO:0000256" key="7">
    <source>
        <dbReference type="ARBA" id="ARBA00023027"/>
    </source>
</evidence>
<evidence type="ECO:0000256" key="8">
    <source>
        <dbReference type="ARBA" id="ARBA00023235"/>
    </source>
</evidence>
<keyword evidence="9 10" id="KW-0119">Carbohydrate metabolism</keyword>
<evidence type="ECO:0000256" key="3">
    <source>
        <dbReference type="ARBA" id="ARBA00004947"/>
    </source>
</evidence>
<evidence type="ECO:0000256" key="5">
    <source>
        <dbReference type="ARBA" id="ARBA00013189"/>
    </source>
</evidence>
<evidence type="ECO:0000256" key="10">
    <source>
        <dbReference type="RuleBase" id="RU366046"/>
    </source>
</evidence>
<dbReference type="PANTHER" id="PTHR43725">
    <property type="entry name" value="UDP-GLUCOSE 4-EPIMERASE"/>
    <property type="match status" value="1"/>
</dbReference>